<comment type="subcellular location">
    <subcellularLocation>
        <location evidence="1 9">Cell membrane</location>
        <topology evidence="1 9">Multi-pass membrane protein</topology>
    </subcellularLocation>
</comment>
<dbReference type="AlphaFoldDB" id="A0A951U4R4"/>
<proteinExistence type="inferred from homology"/>
<evidence type="ECO:0000256" key="5">
    <source>
        <dbReference type="ARBA" id="ARBA00022573"/>
    </source>
</evidence>
<accession>A0A951U4R4</accession>
<reference evidence="10" key="2">
    <citation type="journal article" date="2022" name="Microbiol. Resour. Announc.">
        <title>Metagenome Sequencing to Explore Phylogenomics of Terrestrial Cyanobacteria.</title>
        <authorList>
            <person name="Ward R.D."/>
            <person name="Stajich J.E."/>
            <person name="Johansen J.R."/>
            <person name="Huntemann M."/>
            <person name="Clum A."/>
            <person name="Foster B."/>
            <person name="Foster B."/>
            <person name="Roux S."/>
            <person name="Palaniappan K."/>
            <person name="Varghese N."/>
            <person name="Mukherjee S."/>
            <person name="Reddy T.B.K."/>
            <person name="Daum C."/>
            <person name="Copeland A."/>
            <person name="Chen I.A."/>
            <person name="Ivanova N.N."/>
            <person name="Kyrpides N.C."/>
            <person name="Shapiro N."/>
            <person name="Eloe-Fadrosh E.A."/>
            <person name="Pietrasiak N."/>
        </authorList>
    </citation>
    <scope>NUCLEOTIDE SEQUENCE</scope>
    <source>
        <strain evidence="10">GSE-TBD4-15B</strain>
    </source>
</reference>
<evidence type="ECO:0000256" key="9">
    <source>
        <dbReference type="HAMAP-Rule" id="MF_00024"/>
    </source>
</evidence>
<evidence type="ECO:0000256" key="3">
    <source>
        <dbReference type="ARBA" id="ARBA00006263"/>
    </source>
</evidence>
<dbReference type="Pfam" id="PF03186">
    <property type="entry name" value="CobD_Cbib"/>
    <property type="match status" value="1"/>
</dbReference>
<name>A0A951U4R4_9CYAN</name>
<evidence type="ECO:0000256" key="8">
    <source>
        <dbReference type="ARBA" id="ARBA00023136"/>
    </source>
</evidence>
<keyword evidence="4 9" id="KW-1003">Cell membrane</keyword>
<keyword evidence="7 9" id="KW-1133">Transmembrane helix</keyword>
<comment type="similarity">
    <text evidence="3 9">Belongs to the CobD/CbiB family.</text>
</comment>
<keyword evidence="5 9" id="KW-0169">Cobalamin biosynthesis</keyword>
<reference evidence="10" key="1">
    <citation type="submission" date="2021-05" db="EMBL/GenBank/DDBJ databases">
        <authorList>
            <person name="Pietrasiak N."/>
            <person name="Ward R."/>
            <person name="Stajich J.E."/>
            <person name="Kurbessoian T."/>
        </authorList>
    </citation>
    <scope>NUCLEOTIDE SEQUENCE</scope>
    <source>
        <strain evidence="10">GSE-TBD4-15B</strain>
    </source>
</reference>
<evidence type="ECO:0000256" key="4">
    <source>
        <dbReference type="ARBA" id="ARBA00022475"/>
    </source>
</evidence>
<dbReference type="NCBIfam" id="TIGR00380">
    <property type="entry name" value="cobal_cbiB"/>
    <property type="match status" value="1"/>
</dbReference>
<dbReference type="Proteomes" id="UP000707356">
    <property type="component" value="Unassembled WGS sequence"/>
</dbReference>
<dbReference type="GO" id="GO:0005886">
    <property type="term" value="C:plasma membrane"/>
    <property type="evidence" value="ECO:0007669"/>
    <property type="project" value="UniProtKB-SubCell"/>
</dbReference>
<comment type="caution">
    <text evidence="10">The sequence shown here is derived from an EMBL/GenBank/DDBJ whole genome shotgun (WGS) entry which is preliminary data.</text>
</comment>
<sequence length="333" mass="35832">MPQFSLSLLFDPSWCAASLGLAALLDYGLGDPWGWLHPVQVMGQYIQRYSQFCLKRLSRPLLLKIAGVGLALTTVGLSTLAGWLTLLAASYLHPALGWMAEVVLLASCFAGRSLRDAATAVLQPLAAGDLQGARTLLSRYVGRDTAELPATEILRAVLETVTENATDGVMAPLFYASLGSILPLGAAPVALAYKAASTLDSMVGYRDAPYANLGWFSARLEDHLTWLPCRLHVLTLALISGQPRRVLRLCARDGHKDSSPNSGWSETAYAAALGVQVGGMNRYRGLLKQKPLLGDPIQPITPDTVLAATRLTRHCFLLWLSLFALVSANAVLH</sequence>
<evidence type="ECO:0000313" key="11">
    <source>
        <dbReference type="Proteomes" id="UP000707356"/>
    </source>
</evidence>
<dbReference type="PANTHER" id="PTHR34308:SF1">
    <property type="entry name" value="COBALAMIN BIOSYNTHESIS PROTEIN CBIB"/>
    <property type="match status" value="1"/>
</dbReference>
<organism evidence="10 11">
    <name type="scientific">Pegethrix bostrychoides GSE-TBD4-15B</name>
    <dbReference type="NCBI Taxonomy" id="2839662"/>
    <lineage>
        <taxon>Bacteria</taxon>
        <taxon>Bacillati</taxon>
        <taxon>Cyanobacteriota</taxon>
        <taxon>Cyanophyceae</taxon>
        <taxon>Oculatellales</taxon>
        <taxon>Oculatellaceae</taxon>
        <taxon>Pegethrix</taxon>
    </lineage>
</organism>
<feature type="transmembrane region" description="Helical" evidence="9">
    <location>
        <begin position="61"/>
        <end position="85"/>
    </location>
</feature>
<evidence type="ECO:0000256" key="6">
    <source>
        <dbReference type="ARBA" id="ARBA00022692"/>
    </source>
</evidence>
<dbReference type="InterPro" id="IPR004485">
    <property type="entry name" value="Cobalamin_biosynth_CobD/CbiB"/>
</dbReference>
<evidence type="ECO:0000313" key="10">
    <source>
        <dbReference type="EMBL" id="MBW4466034.1"/>
    </source>
</evidence>
<dbReference type="GO" id="GO:0015420">
    <property type="term" value="F:ABC-type vitamin B12 transporter activity"/>
    <property type="evidence" value="ECO:0007669"/>
    <property type="project" value="UniProtKB-UniRule"/>
</dbReference>
<comment type="caution">
    <text evidence="9">Lacks conserved residue(s) required for the propagation of feature annotation.</text>
</comment>
<dbReference type="HAMAP" id="MF_00024">
    <property type="entry name" value="CobD_CbiB"/>
    <property type="match status" value="1"/>
</dbReference>
<evidence type="ECO:0000256" key="1">
    <source>
        <dbReference type="ARBA" id="ARBA00004651"/>
    </source>
</evidence>
<comment type="pathway">
    <text evidence="2 9">Cofactor biosynthesis; adenosylcobalamin biosynthesis.</text>
</comment>
<dbReference type="PANTHER" id="PTHR34308">
    <property type="entry name" value="COBALAMIN BIOSYNTHESIS PROTEIN CBIB"/>
    <property type="match status" value="1"/>
</dbReference>
<evidence type="ECO:0000256" key="7">
    <source>
        <dbReference type="ARBA" id="ARBA00022989"/>
    </source>
</evidence>
<protein>
    <recommendedName>
        <fullName evidence="9">Cobalamin biosynthesis protein CobD</fullName>
    </recommendedName>
</protein>
<comment type="function">
    <text evidence="9">Converts cobyric acid to cobinamide by the addition of aminopropanol on the F carboxylic group.</text>
</comment>
<evidence type="ECO:0000256" key="2">
    <source>
        <dbReference type="ARBA" id="ARBA00004953"/>
    </source>
</evidence>
<keyword evidence="8 9" id="KW-0472">Membrane</keyword>
<keyword evidence="6 9" id="KW-0812">Transmembrane</keyword>
<dbReference type="GO" id="GO:0009236">
    <property type="term" value="P:cobalamin biosynthetic process"/>
    <property type="evidence" value="ECO:0007669"/>
    <property type="project" value="UniProtKB-UniRule"/>
</dbReference>
<dbReference type="GO" id="GO:0048472">
    <property type="term" value="F:threonine-phosphate decarboxylase activity"/>
    <property type="evidence" value="ECO:0007669"/>
    <property type="project" value="InterPro"/>
</dbReference>
<dbReference type="EMBL" id="JAHHHV010000065">
    <property type="protein sequence ID" value="MBW4466034.1"/>
    <property type="molecule type" value="Genomic_DNA"/>
</dbReference>
<gene>
    <name evidence="10" type="primary">cbiB</name>
    <name evidence="9" type="synonym">cobD</name>
    <name evidence="10" type="ORF">KME07_11420</name>
</gene>
<feature type="transmembrane region" description="Helical" evidence="9">
    <location>
        <begin position="315"/>
        <end position="332"/>
    </location>
</feature>